<dbReference type="Pfam" id="PF07002">
    <property type="entry name" value="Copine"/>
    <property type="match status" value="1"/>
</dbReference>
<reference evidence="4 5" key="1">
    <citation type="journal article" date="2023" name="Commun. Biol.">
        <title>Reorganization of the ancestral sex-determining regions during the evolution of trioecy in Pleodorina starrii.</title>
        <authorList>
            <person name="Takahashi K."/>
            <person name="Suzuki S."/>
            <person name="Kawai-Toyooka H."/>
            <person name="Yamamoto K."/>
            <person name="Hamaji T."/>
            <person name="Ootsuki R."/>
            <person name="Yamaguchi H."/>
            <person name="Kawachi M."/>
            <person name="Higashiyama T."/>
            <person name="Nozaki H."/>
        </authorList>
    </citation>
    <scope>NUCLEOTIDE SEQUENCE [LARGE SCALE GENOMIC DNA]</scope>
    <source>
        <strain evidence="4 5">NIES-4479</strain>
    </source>
</reference>
<dbReference type="InterPro" id="IPR037768">
    <property type="entry name" value="C2B_Copine"/>
</dbReference>
<evidence type="ECO:0000256" key="2">
    <source>
        <dbReference type="ARBA" id="ARBA00022737"/>
    </source>
</evidence>
<dbReference type="GO" id="GO:0005544">
    <property type="term" value="F:calcium-dependent phospholipid binding"/>
    <property type="evidence" value="ECO:0007669"/>
    <property type="project" value="InterPro"/>
</dbReference>
<evidence type="ECO:0000313" key="4">
    <source>
        <dbReference type="EMBL" id="GLC51407.1"/>
    </source>
</evidence>
<dbReference type="CDD" id="cd04048">
    <property type="entry name" value="C2A_Copine"/>
    <property type="match status" value="1"/>
</dbReference>
<dbReference type="Proteomes" id="UP001165080">
    <property type="component" value="Unassembled WGS sequence"/>
</dbReference>
<dbReference type="PANTHER" id="PTHR10857:SF106">
    <property type="entry name" value="C2 DOMAIN-CONTAINING PROTEIN"/>
    <property type="match status" value="1"/>
</dbReference>
<dbReference type="GO" id="GO:0071277">
    <property type="term" value="P:cellular response to calcium ion"/>
    <property type="evidence" value="ECO:0007669"/>
    <property type="project" value="TreeGrafter"/>
</dbReference>
<dbReference type="Gene3D" id="2.60.40.150">
    <property type="entry name" value="C2 domain"/>
    <property type="match status" value="2"/>
</dbReference>
<protein>
    <recommendedName>
        <fullName evidence="3">C2 domain-containing protein</fullName>
    </recommendedName>
</protein>
<dbReference type="CDD" id="cd04047">
    <property type="entry name" value="C2B_Copine"/>
    <property type="match status" value="1"/>
</dbReference>
<dbReference type="GO" id="GO:0005886">
    <property type="term" value="C:plasma membrane"/>
    <property type="evidence" value="ECO:0007669"/>
    <property type="project" value="TreeGrafter"/>
</dbReference>
<organism evidence="4 5">
    <name type="scientific">Pleodorina starrii</name>
    <dbReference type="NCBI Taxonomy" id="330485"/>
    <lineage>
        <taxon>Eukaryota</taxon>
        <taxon>Viridiplantae</taxon>
        <taxon>Chlorophyta</taxon>
        <taxon>core chlorophytes</taxon>
        <taxon>Chlorophyceae</taxon>
        <taxon>CS clade</taxon>
        <taxon>Chlamydomonadales</taxon>
        <taxon>Volvocaceae</taxon>
        <taxon>Pleodorina</taxon>
    </lineage>
</organism>
<gene>
    <name evidence="4" type="primary">PLEST004699</name>
    <name evidence="4" type="ORF">PLESTB_000498800</name>
</gene>
<dbReference type="Pfam" id="PF00168">
    <property type="entry name" value="C2"/>
    <property type="match status" value="2"/>
</dbReference>
<dbReference type="EMBL" id="BRXU01000004">
    <property type="protein sequence ID" value="GLC51407.1"/>
    <property type="molecule type" value="Genomic_DNA"/>
</dbReference>
<dbReference type="InterPro" id="IPR036465">
    <property type="entry name" value="vWFA_dom_sf"/>
</dbReference>
<dbReference type="SMART" id="SM00327">
    <property type="entry name" value="VWA"/>
    <property type="match status" value="1"/>
</dbReference>
<dbReference type="InterPro" id="IPR035892">
    <property type="entry name" value="C2_domain_sf"/>
</dbReference>
<dbReference type="InterPro" id="IPR002035">
    <property type="entry name" value="VWF_A"/>
</dbReference>
<keyword evidence="5" id="KW-1185">Reference proteome</keyword>
<dbReference type="AlphaFoldDB" id="A0A9W6BFT9"/>
<dbReference type="InterPro" id="IPR010734">
    <property type="entry name" value="Copine_C"/>
</dbReference>
<dbReference type="PANTHER" id="PTHR10857">
    <property type="entry name" value="COPINE"/>
    <property type="match status" value="1"/>
</dbReference>
<proteinExistence type="inferred from homology"/>
<dbReference type="InterPro" id="IPR000008">
    <property type="entry name" value="C2_dom"/>
</dbReference>
<comment type="caution">
    <text evidence="4">The sequence shown here is derived from an EMBL/GenBank/DDBJ whole genome shotgun (WGS) entry which is preliminary data.</text>
</comment>
<keyword evidence="2" id="KW-0677">Repeat</keyword>
<evidence type="ECO:0000259" key="3">
    <source>
        <dbReference type="PROSITE" id="PS50004"/>
    </source>
</evidence>
<sequence length="581" mass="63892">MGNCLHVDVESRYATGDANIAESVSSASDAEEATALLSSSLAYSTWVELSLQCSNLPHADYLSKSDPMGILYQLRDGVWVEFGRTEMIANNYNPAFVRKFRIMFNFEVVQKFRVLLVDIDKGQDHTTVHPDTCNFLGCCHFELAQVVTGRGKKLALNLTDRQGHPLPHCTATIKAEEESSCKDHFRLHAAALNLRHSEVRGKPDPFLQISRLQDDGTTWLPVYKTEARRKCVSPIWSEIHVRAAQLNNGDAHRPLRFQVYDYESNGAHKLLSYCDLSTHRLRELAAQQDASVPLLPPPGKRGGDYGSLQFRSFVKEFRPTFLDYIAGGAEIGFVVAVDFTASNGDPRQPTSKHFISGVPTQYEQAVMGLGQVIMHYDHDKEFPMLGFGGRKSGDASANHCFSMGQGPGGSCNGIGGLLQAYRRALFEWRLSGPTYFAPVIRQAARMAAENVRSGGPIKYTCLLILTDGEVSDLDATIDAIIEASTLPLSILIVGVGCESFAKMRELDSDKRLLANGSRTAVRDIVQFVEFNRFAGNGAQLAAELLAELPGQMVDYCLRNKVLPPRPTSRSSMPDAPVVAAA</sequence>
<dbReference type="SMART" id="SM00239">
    <property type="entry name" value="C2"/>
    <property type="match status" value="2"/>
</dbReference>
<feature type="domain" description="C2" evidence="3">
    <location>
        <begin position="167"/>
        <end position="294"/>
    </location>
</feature>
<dbReference type="SUPFAM" id="SSF53300">
    <property type="entry name" value="vWA-like"/>
    <property type="match status" value="1"/>
</dbReference>
<comment type="similarity">
    <text evidence="1">Belongs to the copine family.</text>
</comment>
<dbReference type="SUPFAM" id="SSF49562">
    <property type="entry name" value="C2 domain (Calcium/lipid-binding domain, CaLB)"/>
    <property type="match status" value="2"/>
</dbReference>
<dbReference type="OrthoDB" id="5855668at2759"/>
<accession>A0A9W6BFT9</accession>
<dbReference type="InterPro" id="IPR045052">
    <property type="entry name" value="Copine"/>
</dbReference>
<dbReference type="PROSITE" id="PS50004">
    <property type="entry name" value="C2"/>
    <property type="match status" value="2"/>
</dbReference>
<feature type="domain" description="C2" evidence="3">
    <location>
        <begin position="27"/>
        <end position="156"/>
    </location>
</feature>
<evidence type="ECO:0000256" key="1">
    <source>
        <dbReference type="ARBA" id="ARBA00009048"/>
    </source>
</evidence>
<name>A0A9W6BFT9_9CHLO</name>
<evidence type="ECO:0000313" key="5">
    <source>
        <dbReference type="Proteomes" id="UP001165080"/>
    </source>
</evidence>